<dbReference type="Gene3D" id="3.40.1440.10">
    <property type="entry name" value="GIY-YIG endonuclease"/>
    <property type="match status" value="1"/>
</dbReference>
<organism evidence="2">
    <name type="scientific">Arthrobotrys musiformis</name>
    <dbReference type="NCBI Taxonomy" id="47236"/>
    <lineage>
        <taxon>Eukaryota</taxon>
        <taxon>Fungi</taxon>
        <taxon>Dikarya</taxon>
        <taxon>Ascomycota</taxon>
        <taxon>Pezizomycotina</taxon>
        <taxon>Orbiliomycetes</taxon>
        <taxon>Orbiliales</taxon>
        <taxon>Orbiliaceae</taxon>
        <taxon>Arthrobotrys</taxon>
    </lineage>
</organism>
<feature type="domain" description="GIY-YIG" evidence="1">
    <location>
        <begin position="37"/>
        <end position="125"/>
    </location>
</feature>
<dbReference type="Pfam" id="PF01541">
    <property type="entry name" value="GIY-YIG"/>
    <property type="match status" value="1"/>
</dbReference>
<evidence type="ECO:0000259" key="1">
    <source>
        <dbReference type="PROSITE" id="PS50164"/>
    </source>
</evidence>
<keyword evidence="2" id="KW-0496">Mitochondrion</keyword>
<dbReference type="InterPro" id="IPR006350">
    <property type="entry name" value="Intron_endoG1"/>
</dbReference>
<dbReference type="InterPro" id="IPR000305">
    <property type="entry name" value="GIY-YIG_endonuc"/>
</dbReference>
<protein>
    <recommendedName>
        <fullName evidence="1">GIY-YIG domain-containing protein</fullName>
    </recommendedName>
</protein>
<dbReference type="InterPro" id="IPR035901">
    <property type="entry name" value="GIY-YIG_endonuc_sf"/>
</dbReference>
<gene>
    <name evidence="2" type="primary">orf155</name>
</gene>
<dbReference type="GO" id="GO:0004519">
    <property type="term" value="F:endonuclease activity"/>
    <property type="evidence" value="ECO:0007669"/>
    <property type="project" value="InterPro"/>
</dbReference>
<name>A0A482EBF7_9PEZI</name>
<dbReference type="EMBL" id="MK633967">
    <property type="protein sequence ID" value="QBM31562.1"/>
    <property type="molecule type" value="Genomic_DNA"/>
</dbReference>
<accession>A0A482EBF7</accession>
<evidence type="ECO:0000313" key="2">
    <source>
        <dbReference type="EMBL" id="QBM31562.1"/>
    </source>
</evidence>
<reference evidence="2" key="1">
    <citation type="submission" date="2019-03" db="EMBL/GenBank/DDBJ databases">
        <authorList>
            <person name="Zhang Y.Q."/>
        </authorList>
    </citation>
    <scope>NUCLEOTIDE SEQUENCE</scope>
    <source>
        <strain evidence="2">YMF1.03753</strain>
    </source>
</reference>
<sequence length="155" mass="18125">MTKGCIRTLSTLSELKPVLTYINPNKEKELIIKQNKGKCGIYCWVHKDSGKSYIGSSSKLNDRFKRYFNHSYLSDKKRGASLICKALLKYGYTGFRLEILEYCSSTEILNREQFYLNTCKPEYNILKIAGSNLWVKHRKVEINWKKLLIIKEKLC</sequence>
<proteinExistence type="predicted"/>
<dbReference type="NCBIfam" id="TIGR01453">
    <property type="entry name" value="grpIintron_endo"/>
    <property type="match status" value="1"/>
</dbReference>
<dbReference type="CDD" id="cd10445">
    <property type="entry name" value="GIY-YIG_bI1_like"/>
    <property type="match status" value="1"/>
</dbReference>
<dbReference type="AlphaFoldDB" id="A0A482EBF7"/>
<dbReference type="PROSITE" id="PS50164">
    <property type="entry name" value="GIY_YIG"/>
    <property type="match status" value="1"/>
</dbReference>
<geneLocation type="mitochondrion" evidence="2"/>
<dbReference type="SUPFAM" id="SSF82771">
    <property type="entry name" value="GIY-YIG endonuclease"/>
    <property type="match status" value="1"/>
</dbReference>
<dbReference type="SMART" id="SM00465">
    <property type="entry name" value="GIYc"/>
    <property type="match status" value="1"/>
</dbReference>